<dbReference type="InterPro" id="IPR002109">
    <property type="entry name" value="Glutaredoxin"/>
</dbReference>
<dbReference type="Gene3D" id="3.40.30.10">
    <property type="entry name" value="Glutaredoxin"/>
    <property type="match status" value="1"/>
</dbReference>
<organism evidence="3 4">
    <name type="scientific">Paractinoplanes atraurantiacus</name>
    <dbReference type="NCBI Taxonomy" id="1036182"/>
    <lineage>
        <taxon>Bacteria</taxon>
        <taxon>Bacillati</taxon>
        <taxon>Actinomycetota</taxon>
        <taxon>Actinomycetes</taxon>
        <taxon>Micromonosporales</taxon>
        <taxon>Micromonosporaceae</taxon>
        <taxon>Paractinoplanes</taxon>
    </lineage>
</organism>
<feature type="domain" description="Glutaredoxin" evidence="2">
    <location>
        <begin position="71"/>
        <end position="127"/>
    </location>
</feature>
<dbReference type="Pfam" id="PF00462">
    <property type="entry name" value="Glutaredoxin"/>
    <property type="match status" value="1"/>
</dbReference>
<sequence>MLRRWLPSIVIAGVGVFLVGVWISDGRIAAAVIMGVLFAAGAVVLSPRGFPSSISDAEAREASARDGRPIVYWRPGCPYCARLRVSLGRHASRLHWVDIWQDPAGAASVRDVTGGDETVPTVVTAGDSFVNPSPGLVRRLTL</sequence>
<dbReference type="RefSeq" id="WP_097319301.1">
    <property type="nucleotide sequence ID" value="NZ_OBDY01000003.1"/>
</dbReference>
<feature type="transmembrane region" description="Helical" evidence="1">
    <location>
        <begin position="5"/>
        <end position="22"/>
    </location>
</feature>
<dbReference type="OrthoDB" id="8991911at2"/>
<dbReference type="AlphaFoldDB" id="A0A285GYC7"/>
<evidence type="ECO:0000259" key="2">
    <source>
        <dbReference type="Pfam" id="PF00462"/>
    </source>
</evidence>
<dbReference type="EMBL" id="OBDY01000003">
    <property type="protein sequence ID" value="SNY28314.1"/>
    <property type="molecule type" value="Genomic_DNA"/>
</dbReference>
<feature type="transmembrane region" description="Helical" evidence="1">
    <location>
        <begin position="28"/>
        <end position="45"/>
    </location>
</feature>
<name>A0A285GYC7_9ACTN</name>
<accession>A0A285GYC7</accession>
<dbReference type="SUPFAM" id="SSF52833">
    <property type="entry name" value="Thioredoxin-like"/>
    <property type="match status" value="1"/>
</dbReference>
<dbReference type="PROSITE" id="PS51354">
    <property type="entry name" value="GLUTAREDOXIN_2"/>
    <property type="match status" value="1"/>
</dbReference>
<keyword evidence="4" id="KW-1185">Reference proteome</keyword>
<evidence type="ECO:0000256" key="1">
    <source>
        <dbReference type="SAM" id="Phobius"/>
    </source>
</evidence>
<keyword evidence="1" id="KW-1133">Transmembrane helix</keyword>
<keyword evidence="1" id="KW-0472">Membrane</keyword>
<evidence type="ECO:0000313" key="4">
    <source>
        <dbReference type="Proteomes" id="UP000219612"/>
    </source>
</evidence>
<keyword evidence="1" id="KW-0812">Transmembrane</keyword>
<evidence type="ECO:0000313" key="3">
    <source>
        <dbReference type="EMBL" id="SNY28314.1"/>
    </source>
</evidence>
<reference evidence="4" key="1">
    <citation type="submission" date="2017-09" db="EMBL/GenBank/DDBJ databases">
        <authorList>
            <person name="Varghese N."/>
            <person name="Submissions S."/>
        </authorList>
    </citation>
    <scope>NUCLEOTIDE SEQUENCE [LARGE SCALE GENOMIC DNA]</scope>
    <source>
        <strain evidence="4">CGMCC 4.6857</strain>
    </source>
</reference>
<dbReference type="InterPro" id="IPR036249">
    <property type="entry name" value="Thioredoxin-like_sf"/>
</dbReference>
<gene>
    <name evidence="3" type="ORF">SAMN05421748_10361</name>
</gene>
<dbReference type="Proteomes" id="UP000219612">
    <property type="component" value="Unassembled WGS sequence"/>
</dbReference>
<protein>
    <submittedName>
        <fullName evidence="3">Glutaredoxin</fullName>
    </submittedName>
</protein>
<proteinExistence type="predicted"/>